<feature type="transmembrane region" description="Helical" evidence="1">
    <location>
        <begin position="79"/>
        <end position="97"/>
    </location>
</feature>
<dbReference type="Gene3D" id="1.20.1250.20">
    <property type="entry name" value="MFS general substrate transporter like domains"/>
    <property type="match status" value="2"/>
</dbReference>
<name>A0ABD6B160_9EURY</name>
<feature type="transmembrane region" description="Helical" evidence="1">
    <location>
        <begin position="21"/>
        <end position="39"/>
    </location>
</feature>
<proteinExistence type="predicted"/>
<organism evidence="3 4">
    <name type="scientific">Halomarina rubra</name>
    <dbReference type="NCBI Taxonomy" id="2071873"/>
    <lineage>
        <taxon>Archaea</taxon>
        <taxon>Methanobacteriati</taxon>
        <taxon>Methanobacteriota</taxon>
        <taxon>Stenosarchaea group</taxon>
        <taxon>Halobacteria</taxon>
        <taxon>Halobacteriales</taxon>
        <taxon>Natronomonadaceae</taxon>
        <taxon>Halomarina</taxon>
    </lineage>
</organism>
<gene>
    <name evidence="3" type="ORF">ACFSBT_18695</name>
</gene>
<feature type="transmembrane region" description="Helical" evidence="1">
    <location>
        <begin position="306"/>
        <end position="330"/>
    </location>
</feature>
<keyword evidence="4" id="KW-1185">Reference proteome</keyword>
<dbReference type="RefSeq" id="WP_250875233.1">
    <property type="nucleotide sequence ID" value="NZ_JALXFV010000008.1"/>
</dbReference>
<feature type="transmembrane region" description="Helical" evidence="1">
    <location>
        <begin position="388"/>
        <end position="411"/>
    </location>
</feature>
<keyword evidence="1" id="KW-0472">Membrane</keyword>
<keyword evidence="1" id="KW-1133">Transmembrane helix</keyword>
<dbReference type="CDD" id="cd17325">
    <property type="entry name" value="MFS_MdtG_SLC18_like"/>
    <property type="match status" value="1"/>
</dbReference>
<feature type="transmembrane region" description="Helical" evidence="1">
    <location>
        <begin position="247"/>
        <end position="269"/>
    </location>
</feature>
<evidence type="ECO:0000313" key="4">
    <source>
        <dbReference type="Proteomes" id="UP001597187"/>
    </source>
</evidence>
<dbReference type="PROSITE" id="PS50850">
    <property type="entry name" value="MFS"/>
    <property type="match status" value="1"/>
</dbReference>
<dbReference type="PANTHER" id="PTHR23518">
    <property type="entry name" value="C-METHYLTRANSFERASE"/>
    <property type="match status" value="1"/>
</dbReference>
<dbReference type="Proteomes" id="UP001597187">
    <property type="component" value="Unassembled WGS sequence"/>
</dbReference>
<dbReference type="Pfam" id="PF07690">
    <property type="entry name" value="MFS_1"/>
    <property type="match status" value="1"/>
</dbReference>
<keyword evidence="1" id="KW-0812">Transmembrane</keyword>
<dbReference type="InterPro" id="IPR011701">
    <property type="entry name" value="MFS"/>
</dbReference>
<feature type="transmembrane region" description="Helical" evidence="1">
    <location>
        <begin position="167"/>
        <end position="187"/>
    </location>
</feature>
<evidence type="ECO:0000259" key="2">
    <source>
        <dbReference type="PROSITE" id="PS50850"/>
    </source>
</evidence>
<dbReference type="PANTHER" id="PTHR23518:SF2">
    <property type="entry name" value="MAJOR FACILITATOR SUPERFAMILY TRANSPORTER"/>
    <property type="match status" value="1"/>
</dbReference>
<evidence type="ECO:0000313" key="3">
    <source>
        <dbReference type="EMBL" id="MFD1515313.1"/>
    </source>
</evidence>
<feature type="transmembrane region" description="Helical" evidence="1">
    <location>
        <begin position="281"/>
        <end position="300"/>
    </location>
</feature>
<feature type="transmembrane region" description="Helical" evidence="1">
    <location>
        <begin position="51"/>
        <end position="67"/>
    </location>
</feature>
<accession>A0ABD6B160</accession>
<dbReference type="EMBL" id="JBHUDC010000008">
    <property type="protein sequence ID" value="MFD1515313.1"/>
    <property type="molecule type" value="Genomic_DNA"/>
</dbReference>
<comment type="caution">
    <text evidence="3">The sequence shown here is derived from an EMBL/GenBank/DDBJ whole genome shotgun (WGS) entry which is preliminary data.</text>
</comment>
<dbReference type="InterPro" id="IPR020846">
    <property type="entry name" value="MFS_dom"/>
</dbReference>
<feature type="transmembrane region" description="Helical" evidence="1">
    <location>
        <begin position="218"/>
        <end position="241"/>
    </location>
</feature>
<dbReference type="SUPFAM" id="SSF103473">
    <property type="entry name" value="MFS general substrate transporter"/>
    <property type="match status" value="1"/>
</dbReference>
<dbReference type="AlphaFoldDB" id="A0ABD6B160"/>
<protein>
    <submittedName>
        <fullName evidence="3">MFS transporter</fullName>
    </submittedName>
</protein>
<sequence>MAGGSLGVLRDREFLALSGTAFARAQAYSTIAIALGLYADMLGTTSTIEGLFATCFALAQFVIVLPLGRKIDTGNAKRYLLAGLLLNVAVFVGFWMVDSVTDILLVRVVQGLGASLLWITGSTVVGEISPDGERGQWLGTYNQVGAFSSFAGDLVGGYMLATYDFGVTYAVLAGVTVVATVLLYAWLRDNPGGKSDPEAVSGRETLERLLGRTPIRALVVFRFGLSFGKMCVILFLPIYAIKTLGISSLYVGGILAGGKLTKALTQGYVGGLTDRVGSKHLFVFVGAVLYAVGTLAIPLAGVADQYISAVTVAGYTFVPGFVVLFGAYGICGVADSIRLPASMALFVEEGEQFDAVAASMSLRSIAWKVGQITGPLIVGVVWDATDVFTAFAVAAATIVVSAFVFIGIYAVDDPVPDVVDEDLTDLTPGGDPSEEAADDD</sequence>
<evidence type="ECO:0000256" key="1">
    <source>
        <dbReference type="SAM" id="Phobius"/>
    </source>
</evidence>
<dbReference type="InterPro" id="IPR036259">
    <property type="entry name" value="MFS_trans_sf"/>
</dbReference>
<feature type="domain" description="Major facilitator superfamily (MFS) profile" evidence="2">
    <location>
        <begin position="1"/>
        <end position="413"/>
    </location>
</feature>
<reference evidence="3 4" key="1">
    <citation type="journal article" date="2019" name="Int. J. Syst. Evol. Microbiol.">
        <title>The Global Catalogue of Microorganisms (GCM) 10K type strain sequencing project: providing services to taxonomists for standard genome sequencing and annotation.</title>
        <authorList>
            <consortium name="The Broad Institute Genomics Platform"/>
            <consortium name="The Broad Institute Genome Sequencing Center for Infectious Disease"/>
            <person name="Wu L."/>
            <person name="Ma J."/>
        </authorList>
    </citation>
    <scope>NUCLEOTIDE SEQUENCE [LARGE SCALE GENOMIC DNA]</scope>
    <source>
        <strain evidence="3 4">CGMCC 1.12563</strain>
    </source>
</reference>